<dbReference type="OrthoDB" id="798268at2"/>
<sequence length="89" mass="10316">MSLTDTRHISFYKSGETHLVPTHGQVERLKGKLKVRFTFEKGNPASEIDEVVVDNTDGYIRMVTSKGKEFNGGPLFDQLYVWYDYIEKR</sequence>
<evidence type="ECO:0000313" key="2">
    <source>
        <dbReference type="Proteomes" id="UP000297540"/>
    </source>
</evidence>
<dbReference type="AlphaFoldDB" id="A0A4Y8SFF4"/>
<dbReference type="Proteomes" id="UP000297540">
    <property type="component" value="Unassembled WGS sequence"/>
</dbReference>
<reference evidence="1 2" key="1">
    <citation type="journal article" date="2017" name="Int. J. Syst. Evol. Microbiol.">
        <title>Mucilaginibacterpsychrotolerans sp. nov., isolated from peatlands.</title>
        <authorList>
            <person name="Deng Y."/>
            <person name="Shen L."/>
            <person name="Xu B."/>
            <person name="Liu Y."/>
            <person name="Gu Z."/>
            <person name="Liu H."/>
            <person name="Zhou Y."/>
        </authorList>
    </citation>
    <scope>NUCLEOTIDE SEQUENCE [LARGE SCALE GENOMIC DNA]</scope>
    <source>
        <strain evidence="1 2">NH7-4</strain>
    </source>
</reference>
<evidence type="ECO:0000313" key="1">
    <source>
        <dbReference type="EMBL" id="TFF37106.1"/>
    </source>
</evidence>
<name>A0A4Y8SFF4_9SPHI</name>
<proteinExistence type="predicted"/>
<dbReference type="EMBL" id="SOZE01000012">
    <property type="protein sequence ID" value="TFF37106.1"/>
    <property type="molecule type" value="Genomic_DNA"/>
</dbReference>
<accession>A0A4Y8SFF4</accession>
<gene>
    <name evidence="1" type="ORF">E2R66_13570</name>
</gene>
<protein>
    <submittedName>
        <fullName evidence="1">Uncharacterized protein</fullName>
    </submittedName>
</protein>
<comment type="caution">
    <text evidence="1">The sequence shown here is derived from an EMBL/GenBank/DDBJ whole genome shotgun (WGS) entry which is preliminary data.</text>
</comment>
<organism evidence="1 2">
    <name type="scientific">Mucilaginibacter psychrotolerans</name>
    <dbReference type="NCBI Taxonomy" id="1524096"/>
    <lineage>
        <taxon>Bacteria</taxon>
        <taxon>Pseudomonadati</taxon>
        <taxon>Bacteroidota</taxon>
        <taxon>Sphingobacteriia</taxon>
        <taxon>Sphingobacteriales</taxon>
        <taxon>Sphingobacteriaceae</taxon>
        <taxon>Mucilaginibacter</taxon>
    </lineage>
</organism>
<keyword evidence="2" id="KW-1185">Reference proteome</keyword>
<dbReference type="RefSeq" id="WP_133231498.1">
    <property type="nucleotide sequence ID" value="NZ_SOZE01000012.1"/>
</dbReference>